<dbReference type="InterPro" id="IPR011006">
    <property type="entry name" value="CheY-like_superfamily"/>
</dbReference>
<dbReference type="EMBL" id="JBHSBU010000001">
    <property type="protein sequence ID" value="MFC4160780.1"/>
    <property type="molecule type" value="Genomic_DNA"/>
</dbReference>
<dbReference type="InterPro" id="IPR043128">
    <property type="entry name" value="Rev_trsase/Diguanyl_cyclase"/>
</dbReference>
<evidence type="ECO:0000256" key="2">
    <source>
        <dbReference type="ARBA" id="ARBA00034247"/>
    </source>
</evidence>
<feature type="modified residue" description="4-aspartylphosphate" evidence="3">
    <location>
        <position position="59"/>
    </location>
</feature>
<feature type="region of interest" description="Disordered" evidence="4">
    <location>
        <begin position="293"/>
        <end position="316"/>
    </location>
</feature>
<dbReference type="PANTHER" id="PTHR45138:SF9">
    <property type="entry name" value="DIGUANYLATE CYCLASE DGCM-RELATED"/>
    <property type="match status" value="1"/>
</dbReference>
<dbReference type="PROSITE" id="PS50110">
    <property type="entry name" value="RESPONSE_REGULATORY"/>
    <property type="match status" value="1"/>
</dbReference>
<gene>
    <name evidence="7" type="ORF">ACFOW7_15675</name>
</gene>
<dbReference type="RefSeq" id="WP_378165983.1">
    <property type="nucleotide sequence ID" value="NZ_JBHSBU010000001.1"/>
</dbReference>
<dbReference type="InterPro" id="IPR029787">
    <property type="entry name" value="Nucleotide_cyclase"/>
</dbReference>
<dbReference type="EC" id="2.7.7.65" evidence="1"/>
<dbReference type="Gene3D" id="3.30.70.270">
    <property type="match status" value="1"/>
</dbReference>
<dbReference type="SMART" id="SM00448">
    <property type="entry name" value="REC"/>
    <property type="match status" value="1"/>
</dbReference>
<reference evidence="8" key="1">
    <citation type="journal article" date="2019" name="Int. J. Syst. Evol. Microbiol.">
        <title>The Global Catalogue of Microorganisms (GCM) 10K type strain sequencing project: providing services to taxonomists for standard genome sequencing and annotation.</title>
        <authorList>
            <consortium name="The Broad Institute Genomics Platform"/>
            <consortium name="The Broad Institute Genome Sequencing Center for Infectious Disease"/>
            <person name="Wu L."/>
            <person name="Ma J."/>
        </authorList>
    </citation>
    <scope>NUCLEOTIDE SEQUENCE [LARGE SCALE GENOMIC DNA]</scope>
    <source>
        <strain evidence="8">LMG 29894</strain>
    </source>
</reference>
<dbReference type="SMART" id="SM00267">
    <property type="entry name" value="GGDEF"/>
    <property type="match status" value="1"/>
</dbReference>
<dbReference type="Gene3D" id="3.40.50.2300">
    <property type="match status" value="1"/>
</dbReference>
<dbReference type="Pfam" id="PF00990">
    <property type="entry name" value="GGDEF"/>
    <property type="match status" value="1"/>
</dbReference>
<keyword evidence="3" id="KW-0597">Phosphoprotein</keyword>
<dbReference type="PROSITE" id="PS50887">
    <property type="entry name" value="GGDEF"/>
    <property type="match status" value="1"/>
</dbReference>
<organism evidence="7 8">
    <name type="scientific">Chitinimonas lacunae</name>
    <dbReference type="NCBI Taxonomy" id="1963018"/>
    <lineage>
        <taxon>Bacteria</taxon>
        <taxon>Pseudomonadati</taxon>
        <taxon>Pseudomonadota</taxon>
        <taxon>Betaproteobacteria</taxon>
        <taxon>Neisseriales</taxon>
        <taxon>Chitinibacteraceae</taxon>
        <taxon>Chitinimonas</taxon>
    </lineage>
</organism>
<name>A0ABV8MVA8_9NEIS</name>
<dbReference type="SUPFAM" id="SSF55073">
    <property type="entry name" value="Nucleotide cyclase"/>
    <property type="match status" value="1"/>
</dbReference>
<dbReference type="GO" id="GO:0052621">
    <property type="term" value="F:diguanylate cyclase activity"/>
    <property type="evidence" value="ECO:0007669"/>
    <property type="project" value="UniProtKB-EC"/>
</dbReference>
<evidence type="ECO:0000313" key="8">
    <source>
        <dbReference type="Proteomes" id="UP001595791"/>
    </source>
</evidence>
<protein>
    <recommendedName>
        <fullName evidence="1">diguanylate cyclase</fullName>
        <ecNumber evidence="1">2.7.7.65</ecNumber>
    </recommendedName>
</protein>
<accession>A0ABV8MVA8</accession>
<dbReference type="InterPro" id="IPR001789">
    <property type="entry name" value="Sig_transdc_resp-reg_receiver"/>
</dbReference>
<dbReference type="InterPro" id="IPR050469">
    <property type="entry name" value="Diguanylate_Cyclase"/>
</dbReference>
<dbReference type="CDD" id="cd01949">
    <property type="entry name" value="GGDEF"/>
    <property type="match status" value="1"/>
</dbReference>
<evidence type="ECO:0000259" key="5">
    <source>
        <dbReference type="PROSITE" id="PS50110"/>
    </source>
</evidence>
<dbReference type="InterPro" id="IPR000160">
    <property type="entry name" value="GGDEF_dom"/>
</dbReference>
<dbReference type="PANTHER" id="PTHR45138">
    <property type="entry name" value="REGULATORY COMPONENTS OF SENSORY TRANSDUCTION SYSTEM"/>
    <property type="match status" value="1"/>
</dbReference>
<evidence type="ECO:0000256" key="3">
    <source>
        <dbReference type="PROSITE-ProRule" id="PRU00169"/>
    </source>
</evidence>
<evidence type="ECO:0000256" key="4">
    <source>
        <dbReference type="SAM" id="MobiDB-lite"/>
    </source>
</evidence>
<keyword evidence="8" id="KW-1185">Reference proteome</keyword>
<evidence type="ECO:0000256" key="1">
    <source>
        <dbReference type="ARBA" id="ARBA00012528"/>
    </source>
</evidence>
<feature type="domain" description="GGDEF" evidence="6">
    <location>
        <begin position="169"/>
        <end position="306"/>
    </location>
</feature>
<evidence type="ECO:0000313" key="7">
    <source>
        <dbReference type="EMBL" id="MFC4160780.1"/>
    </source>
</evidence>
<dbReference type="Pfam" id="PF00072">
    <property type="entry name" value="Response_reg"/>
    <property type="match status" value="1"/>
</dbReference>
<keyword evidence="7" id="KW-0808">Transferase</keyword>
<evidence type="ECO:0000259" key="6">
    <source>
        <dbReference type="PROSITE" id="PS50887"/>
    </source>
</evidence>
<proteinExistence type="predicted"/>
<dbReference type="Proteomes" id="UP001595791">
    <property type="component" value="Unassembled WGS sequence"/>
</dbReference>
<dbReference type="NCBIfam" id="TIGR00254">
    <property type="entry name" value="GGDEF"/>
    <property type="match status" value="1"/>
</dbReference>
<dbReference type="SUPFAM" id="SSF52172">
    <property type="entry name" value="CheY-like"/>
    <property type="match status" value="1"/>
</dbReference>
<sequence>MLSFLPEQASRILIVDDSVTNIRLLGHMLKDLGEIFFATDGQTGLRLAQEKLPQLVLLDVEMPDIDGFEVCRQLKADPRTAGCAVIFVTAHSSVDHEVAALQAGAVDFISKPLNPPVVYARAQTQLTLRRQADILLHLAHRDGLTGAYDREYFDRQVLLEYRRHQRHGMPLALALIDIDHFHGYNEHYGNRQGDQCLRRLAETLNQGTRRPGELVARYDGDCFGVILPNTATADAIKYGLWIGDRVRGMVLPHEGMGANCFVTTSVGLASSVPERDESPEALLARAERALQQAKHNGRDRLAIGSEPLDTTSVGKE</sequence>
<comment type="caution">
    <text evidence="7">The sequence shown here is derived from an EMBL/GenBank/DDBJ whole genome shotgun (WGS) entry which is preliminary data.</text>
</comment>
<comment type="catalytic activity">
    <reaction evidence="2">
        <text>2 GTP = 3',3'-c-di-GMP + 2 diphosphate</text>
        <dbReference type="Rhea" id="RHEA:24898"/>
        <dbReference type="ChEBI" id="CHEBI:33019"/>
        <dbReference type="ChEBI" id="CHEBI:37565"/>
        <dbReference type="ChEBI" id="CHEBI:58805"/>
        <dbReference type="EC" id="2.7.7.65"/>
    </reaction>
</comment>
<keyword evidence="7" id="KW-0548">Nucleotidyltransferase</keyword>
<feature type="domain" description="Response regulatory" evidence="5">
    <location>
        <begin position="11"/>
        <end position="126"/>
    </location>
</feature>